<dbReference type="InterPro" id="IPR027417">
    <property type="entry name" value="P-loop_NTPase"/>
</dbReference>
<proteinExistence type="predicted"/>
<dbReference type="OrthoDB" id="9804983at2"/>
<dbReference type="Pfam" id="PF06144">
    <property type="entry name" value="DNA_pol3_delta"/>
    <property type="match status" value="1"/>
</dbReference>
<evidence type="ECO:0000259" key="5">
    <source>
        <dbReference type="Pfam" id="PF06144"/>
    </source>
</evidence>
<dbReference type="Proteomes" id="UP000198755">
    <property type="component" value="Unassembled WGS sequence"/>
</dbReference>
<evidence type="ECO:0000256" key="3">
    <source>
        <dbReference type="ARBA" id="ARBA00022705"/>
    </source>
</evidence>
<evidence type="ECO:0000256" key="2">
    <source>
        <dbReference type="ARBA" id="ARBA00022695"/>
    </source>
</evidence>
<dbReference type="GO" id="GO:0003887">
    <property type="term" value="F:DNA-directed DNA polymerase activity"/>
    <property type="evidence" value="ECO:0007669"/>
    <property type="project" value="UniProtKB-KW"/>
</dbReference>
<evidence type="ECO:0000313" key="7">
    <source>
        <dbReference type="Proteomes" id="UP000198755"/>
    </source>
</evidence>
<dbReference type="Gene3D" id="3.40.50.300">
    <property type="entry name" value="P-loop containing nucleotide triphosphate hydrolases"/>
    <property type="match status" value="1"/>
</dbReference>
<dbReference type="SUPFAM" id="SSF52540">
    <property type="entry name" value="P-loop containing nucleoside triphosphate hydrolases"/>
    <property type="match status" value="1"/>
</dbReference>
<dbReference type="EMBL" id="FOSN01000010">
    <property type="protein sequence ID" value="SFK55884.1"/>
    <property type="molecule type" value="Genomic_DNA"/>
</dbReference>
<dbReference type="GO" id="GO:0006261">
    <property type="term" value="P:DNA-templated DNA replication"/>
    <property type="evidence" value="ECO:0007669"/>
    <property type="project" value="TreeGrafter"/>
</dbReference>
<keyword evidence="1" id="KW-0808">Transferase</keyword>
<organism evidence="6 7">
    <name type="scientific">Methylocapsa palsarum</name>
    <dbReference type="NCBI Taxonomy" id="1612308"/>
    <lineage>
        <taxon>Bacteria</taxon>
        <taxon>Pseudomonadati</taxon>
        <taxon>Pseudomonadota</taxon>
        <taxon>Alphaproteobacteria</taxon>
        <taxon>Hyphomicrobiales</taxon>
        <taxon>Beijerinckiaceae</taxon>
        <taxon>Methylocapsa</taxon>
    </lineage>
</organism>
<dbReference type="PANTHER" id="PTHR34388:SF1">
    <property type="entry name" value="DNA POLYMERASE III SUBUNIT DELTA"/>
    <property type="match status" value="1"/>
</dbReference>
<dbReference type="Gene3D" id="1.10.8.60">
    <property type="match status" value="1"/>
</dbReference>
<evidence type="ECO:0000256" key="4">
    <source>
        <dbReference type="ARBA" id="ARBA00022932"/>
    </source>
</evidence>
<evidence type="ECO:0000256" key="1">
    <source>
        <dbReference type="ARBA" id="ARBA00022679"/>
    </source>
</evidence>
<dbReference type="GO" id="GO:0009360">
    <property type="term" value="C:DNA polymerase III complex"/>
    <property type="evidence" value="ECO:0007669"/>
    <property type="project" value="InterPro"/>
</dbReference>
<name>A0A1I4AHM9_9HYPH</name>
<reference evidence="6 7" key="1">
    <citation type="submission" date="2016-10" db="EMBL/GenBank/DDBJ databases">
        <authorList>
            <person name="de Groot N.N."/>
        </authorList>
    </citation>
    <scope>NUCLEOTIDE SEQUENCE [LARGE SCALE GENOMIC DNA]</scope>
    <source>
        <strain evidence="6 7">NE2</strain>
    </source>
</reference>
<dbReference type="RefSeq" id="WP_091682838.1">
    <property type="nucleotide sequence ID" value="NZ_FOSN01000010.1"/>
</dbReference>
<evidence type="ECO:0000313" key="6">
    <source>
        <dbReference type="EMBL" id="SFK55884.1"/>
    </source>
</evidence>
<dbReference type="InterPro" id="IPR010372">
    <property type="entry name" value="DNA_pol3_delta_N"/>
</dbReference>
<sequence>MVAVKHHEADRFIARGGANIFLYLVFGTDPGLVAERVRRILASAIDDPKDPFQLLRMDGDDLAADPLRLADEANTIPLFGGRRAVWIDAQGKAFVSAIEPVLNAPPIGCVIVIAAGALKKDSALRKICERDKNAAAIECYPDKTEDIERLIDAEAAAAGLSIAPDARLVLASMLGQDRGSTRSELAKLILFAHGDGRIRLDHVEAIVSDASRLVLDNAVNEAFQGDQAALEASARRVFKDFVDPSQLLGAALRHAMALHRARLDIEGHEISGASQREGRGFAGGGYGRTQDFERHLRIWSSARLARVIENVAAAISQTRREPKLAEAIALRALWTVAAGAKSKGPVR</sequence>
<keyword evidence="7" id="KW-1185">Reference proteome</keyword>
<dbReference type="InterPro" id="IPR005790">
    <property type="entry name" value="DNA_polIII_delta"/>
</dbReference>
<dbReference type="PANTHER" id="PTHR34388">
    <property type="entry name" value="DNA POLYMERASE III SUBUNIT DELTA"/>
    <property type="match status" value="1"/>
</dbReference>
<keyword evidence="3" id="KW-0235">DNA replication</keyword>
<keyword evidence="2" id="KW-0548">Nucleotidyltransferase</keyword>
<accession>A0A1I4AHM9</accession>
<dbReference type="AlphaFoldDB" id="A0A1I4AHM9"/>
<dbReference type="GO" id="GO:0003677">
    <property type="term" value="F:DNA binding"/>
    <property type="evidence" value="ECO:0007669"/>
    <property type="project" value="InterPro"/>
</dbReference>
<protein>
    <submittedName>
        <fullName evidence="6">DNA polymerase III, delta subunit</fullName>
    </submittedName>
</protein>
<gene>
    <name evidence="6" type="ORF">SAMN05444581_110105</name>
</gene>
<dbReference type="STRING" id="1612308.SAMN05444581_110105"/>
<feature type="domain" description="DNA polymerase III delta N-terminal" evidence="5">
    <location>
        <begin position="23"/>
        <end position="139"/>
    </location>
</feature>
<keyword evidence="4" id="KW-0239">DNA-directed DNA polymerase</keyword>
<dbReference type="NCBIfam" id="TIGR01128">
    <property type="entry name" value="holA"/>
    <property type="match status" value="1"/>
</dbReference>